<dbReference type="Proteomes" id="UP001172101">
    <property type="component" value="Unassembled WGS sequence"/>
</dbReference>
<name>A0AA39ZZ16_9PEZI</name>
<sequence length="57" mass="5860">MSINTNQLDPCHHPLQAVATAIGAVAGEQRGPRVSHMQSANEGPADIIAKGIPFSGP</sequence>
<comment type="caution">
    <text evidence="2">The sequence shown here is derived from an EMBL/GenBank/DDBJ whole genome shotgun (WGS) entry which is preliminary data.</text>
</comment>
<accession>A0AA39ZZ16</accession>
<dbReference type="RefSeq" id="XP_060291385.1">
    <property type="nucleotide sequence ID" value="XM_060446010.1"/>
</dbReference>
<dbReference type="AlphaFoldDB" id="A0AA39ZZ16"/>
<evidence type="ECO:0000256" key="1">
    <source>
        <dbReference type="SAM" id="MobiDB-lite"/>
    </source>
</evidence>
<evidence type="ECO:0000313" key="3">
    <source>
        <dbReference type="Proteomes" id="UP001172101"/>
    </source>
</evidence>
<dbReference type="EMBL" id="JAUIRO010000007">
    <property type="protein sequence ID" value="KAK0706291.1"/>
    <property type="molecule type" value="Genomic_DNA"/>
</dbReference>
<organism evidence="2 3">
    <name type="scientific">Lasiosphaeria miniovina</name>
    <dbReference type="NCBI Taxonomy" id="1954250"/>
    <lineage>
        <taxon>Eukaryota</taxon>
        <taxon>Fungi</taxon>
        <taxon>Dikarya</taxon>
        <taxon>Ascomycota</taxon>
        <taxon>Pezizomycotina</taxon>
        <taxon>Sordariomycetes</taxon>
        <taxon>Sordariomycetidae</taxon>
        <taxon>Sordariales</taxon>
        <taxon>Lasiosphaeriaceae</taxon>
        <taxon>Lasiosphaeria</taxon>
    </lineage>
</organism>
<proteinExistence type="predicted"/>
<reference evidence="2" key="1">
    <citation type="submission" date="2023-06" db="EMBL/GenBank/DDBJ databases">
        <title>Genome-scale phylogeny and comparative genomics of the fungal order Sordariales.</title>
        <authorList>
            <consortium name="Lawrence Berkeley National Laboratory"/>
            <person name="Hensen N."/>
            <person name="Bonometti L."/>
            <person name="Westerberg I."/>
            <person name="Brannstrom I.O."/>
            <person name="Guillou S."/>
            <person name="Cros-Aarteil S."/>
            <person name="Calhoun S."/>
            <person name="Haridas S."/>
            <person name="Kuo A."/>
            <person name="Mondo S."/>
            <person name="Pangilinan J."/>
            <person name="Riley R."/>
            <person name="LaButti K."/>
            <person name="Andreopoulos B."/>
            <person name="Lipzen A."/>
            <person name="Chen C."/>
            <person name="Yanf M."/>
            <person name="Daum C."/>
            <person name="Ng V."/>
            <person name="Clum A."/>
            <person name="Steindorff A."/>
            <person name="Ohm R."/>
            <person name="Martin F."/>
            <person name="Silar P."/>
            <person name="Natvig D."/>
            <person name="Lalanne C."/>
            <person name="Gautier V."/>
            <person name="Ament-velasquez S.L."/>
            <person name="Kruys A."/>
            <person name="Hutchinson M.I."/>
            <person name="Powell A.J."/>
            <person name="Barry K."/>
            <person name="Miller A.N."/>
            <person name="Grigoriev I.V."/>
            <person name="Debuchy R."/>
            <person name="Gladieux P."/>
            <person name="Thoren M.H."/>
            <person name="Johannesson H."/>
        </authorList>
    </citation>
    <scope>NUCLEOTIDE SEQUENCE</scope>
    <source>
        <strain evidence="2">SMH2392-1A</strain>
    </source>
</reference>
<feature type="region of interest" description="Disordered" evidence="1">
    <location>
        <begin position="29"/>
        <end position="57"/>
    </location>
</feature>
<gene>
    <name evidence="2" type="ORF">B0T26DRAFT_755811</name>
</gene>
<dbReference type="GeneID" id="85329280"/>
<evidence type="ECO:0000313" key="2">
    <source>
        <dbReference type="EMBL" id="KAK0706291.1"/>
    </source>
</evidence>
<protein>
    <submittedName>
        <fullName evidence="2">Uncharacterized protein</fullName>
    </submittedName>
</protein>
<keyword evidence="3" id="KW-1185">Reference proteome</keyword>